<organism evidence="2 3">
    <name type="scientific">Caballeronia catudaia</name>
    <dbReference type="NCBI Taxonomy" id="1777136"/>
    <lineage>
        <taxon>Bacteria</taxon>
        <taxon>Pseudomonadati</taxon>
        <taxon>Pseudomonadota</taxon>
        <taxon>Betaproteobacteria</taxon>
        <taxon>Burkholderiales</taxon>
        <taxon>Burkholderiaceae</taxon>
        <taxon>Caballeronia</taxon>
    </lineage>
</organism>
<reference evidence="2" key="1">
    <citation type="submission" date="2016-01" db="EMBL/GenBank/DDBJ databases">
        <authorList>
            <person name="Peeters C."/>
        </authorList>
    </citation>
    <scope>NUCLEOTIDE SEQUENCE [LARGE SCALE GENOMIC DNA]</scope>
    <source>
        <strain evidence="2">LMG 29318</strain>
    </source>
</reference>
<proteinExistence type="predicted"/>
<protein>
    <submittedName>
        <fullName evidence="2">Uncharacterized protein</fullName>
    </submittedName>
</protein>
<dbReference type="AlphaFoldDB" id="A0A158A4H8"/>
<evidence type="ECO:0000313" key="3">
    <source>
        <dbReference type="Proteomes" id="UP000054870"/>
    </source>
</evidence>
<keyword evidence="3" id="KW-1185">Reference proteome</keyword>
<evidence type="ECO:0000256" key="1">
    <source>
        <dbReference type="SAM" id="MobiDB-lite"/>
    </source>
</evidence>
<dbReference type="Proteomes" id="UP000054870">
    <property type="component" value="Unassembled WGS sequence"/>
</dbReference>
<evidence type="ECO:0000313" key="2">
    <source>
        <dbReference type="EMBL" id="SAK52741.1"/>
    </source>
</evidence>
<comment type="caution">
    <text evidence="2">The sequence shown here is derived from an EMBL/GenBank/DDBJ whole genome shotgun (WGS) entry which is preliminary data.</text>
</comment>
<name>A0A158A4H8_9BURK</name>
<feature type="compositionally biased region" description="Polar residues" evidence="1">
    <location>
        <begin position="46"/>
        <end position="56"/>
    </location>
</feature>
<gene>
    <name evidence="2" type="ORF">AWB75_01734</name>
</gene>
<feature type="region of interest" description="Disordered" evidence="1">
    <location>
        <begin position="27"/>
        <end position="56"/>
    </location>
</feature>
<dbReference type="EMBL" id="FCOF02000006">
    <property type="protein sequence ID" value="SAK52741.1"/>
    <property type="molecule type" value="Genomic_DNA"/>
</dbReference>
<accession>A0A158A4H8</accession>
<sequence>MITSAESSASSAWRAAIVNPADVDSACGSAAQTRKSNDGTPIAPRSSPNTMHGTAR</sequence>